<keyword evidence="1" id="KW-0812">Transmembrane</keyword>
<proteinExistence type="predicted"/>
<sequence length="132" mass="15237">MKKITRMLIFSALALYLTSLWNQGFKVNFTPYIFIRTILLIALFYYLVLPISKIILLPVNFITLGLLSSLIYFILFYVFISHFSLVEIKAWKFLGLTFGGLVVKPVEINYITNVFLSSFSLSLIINILELIL</sequence>
<comment type="caution">
    <text evidence="2">The sequence shown here is derived from an EMBL/GenBank/DDBJ whole genome shotgun (WGS) entry which is preliminary data.</text>
</comment>
<gene>
    <name evidence="2" type="ORF">A3B40_03850</name>
</gene>
<evidence type="ECO:0000313" key="3">
    <source>
        <dbReference type="Proteomes" id="UP000178040"/>
    </source>
</evidence>
<feature type="transmembrane region" description="Helical" evidence="1">
    <location>
        <begin position="61"/>
        <end position="80"/>
    </location>
</feature>
<reference evidence="2 3" key="1">
    <citation type="journal article" date="2016" name="Nat. Commun.">
        <title>Thousands of microbial genomes shed light on interconnected biogeochemical processes in an aquifer system.</title>
        <authorList>
            <person name="Anantharaman K."/>
            <person name="Brown C.T."/>
            <person name="Hug L.A."/>
            <person name="Sharon I."/>
            <person name="Castelle C.J."/>
            <person name="Probst A.J."/>
            <person name="Thomas B.C."/>
            <person name="Singh A."/>
            <person name="Wilkins M.J."/>
            <person name="Karaoz U."/>
            <person name="Brodie E.L."/>
            <person name="Williams K.H."/>
            <person name="Hubbard S.S."/>
            <person name="Banfield J.F."/>
        </authorList>
    </citation>
    <scope>NUCLEOTIDE SEQUENCE [LARGE SCALE GENOMIC DNA]</scope>
</reference>
<evidence type="ECO:0000313" key="2">
    <source>
        <dbReference type="EMBL" id="OGK43916.1"/>
    </source>
</evidence>
<feature type="transmembrane region" description="Helical" evidence="1">
    <location>
        <begin position="32"/>
        <end position="49"/>
    </location>
</feature>
<organism evidence="2 3">
    <name type="scientific">Candidatus Roizmanbacteria bacterium RIFCSPLOWO2_01_FULL_37_16</name>
    <dbReference type="NCBI Taxonomy" id="1802058"/>
    <lineage>
        <taxon>Bacteria</taxon>
        <taxon>Candidatus Roizmaniibacteriota</taxon>
    </lineage>
</organism>
<dbReference type="Proteomes" id="UP000178040">
    <property type="component" value="Unassembled WGS sequence"/>
</dbReference>
<keyword evidence="1" id="KW-1133">Transmembrane helix</keyword>
<name>A0A1F7IKN1_9BACT</name>
<dbReference type="EMBL" id="MGAI01000035">
    <property type="protein sequence ID" value="OGK43916.1"/>
    <property type="molecule type" value="Genomic_DNA"/>
</dbReference>
<accession>A0A1F7IKN1</accession>
<keyword evidence="1" id="KW-0472">Membrane</keyword>
<evidence type="ECO:0000256" key="1">
    <source>
        <dbReference type="SAM" id="Phobius"/>
    </source>
</evidence>
<protein>
    <submittedName>
        <fullName evidence="2">Uncharacterized protein</fullName>
    </submittedName>
</protein>
<feature type="transmembrane region" description="Helical" evidence="1">
    <location>
        <begin position="110"/>
        <end position="131"/>
    </location>
</feature>
<dbReference type="AlphaFoldDB" id="A0A1F7IKN1"/>